<dbReference type="EMBL" id="NPBQ01000133">
    <property type="protein sequence ID" value="PAD81047.1"/>
    <property type="molecule type" value="Genomic_DNA"/>
</dbReference>
<proteinExistence type="predicted"/>
<protein>
    <submittedName>
        <fullName evidence="1">Uncharacterized protein</fullName>
    </submittedName>
</protein>
<dbReference type="Proteomes" id="UP000216961">
    <property type="component" value="Unassembled WGS sequence"/>
</dbReference>
<gene>
    <name evidence="1" type="ORF">CHH57_22165</name>
</gene>
<dbReference type="AlphaFoldDB" id="A0A268F6P9"/>
<evidence type="ECO:0000313" key="1">
    <source>
        <dbReference type="EMBL" id="PAD81047.1"/>
    </source>
</evidence>
<sequence>MIQAIGVVDFHYKPMRTTKYKENVTKRINAKTNKFDDSFEVLTISEPYDMDGDIYVRVSCSFTIYMYEKAYIRNPEEYVGSVFPTLKERITPHIIATKVYSLTKRR</sequence>
<dbReference type="RefSeq" id="WP_095333764.1">
    <property type="nucleotide sequence ID" value="NZ_CP026031.1"/>
</dbReference>
<evidence type="ECO:0000313" key="2">
    <source>
        <dbReference type="Proteomes" id="UP000216961"/>
    </source>
</evidence>
<reference evidence="1 2" key="1">
    <citation type="submission" date="2017-07" db="EMBL/GenBank/DDBJ databases">
        <title>Isolation and whole genome analysis of endospore-forming bacteria from heroin.</title>
        <authorList>
            <person name="Kalinowski J."/>
            <person name="Ahrens B."/>
            <person name="Al-Dilaimi A."/>
            <person name="Winkler A."/>
            <person name="Wibberg D."/>
            <person name="Schleenbecker U."/>
            <person name="Ruckert C."/>
            <person name="Wolfel R."/>
            <person name="Grass G."/>
        </authorList>
    </citation>
    <scope>NUCLEOTIDE SEQUENCE [LARGE SCALE GENOMIC DNA]</scope>
    <source>
        <strain evidence="1 2">7521-2</strain>
    </source>
</reference>
<organism evidence="1 2">
    <name type="scientific">Niallia circulans</name>
    <name type="common">Bacillus circulans</name>
    <dbReference type="NCBI Taxonomy" id="1397"/>
    <lineage>
        <taxon>Bacteria</taxon>
        <taxon>Bacillati</taxon>
        <taxon>Bacillota</taxon>
        <taxon>Bacilli</taxon>
        <taxon>Bacillales</taxon>
        <taxon>Bacillaceae</taxon>
        <taxon>Niallia</taxon>
    </lineage>
</organism>
<dbReference type="KEGG" id="bcir:C2I06_07315"/>
<accession>A0A268F6P9</accession>
<name>A0A268F6P9_NIACI</name>
<comment type="caution">
    <text evidence="1">The sequence shown here is derived from an EMBL/GenBank/DDBJ whole genome shotgun (WGS) entry which is preliminary data.</text>
</comment>